<feature type="domain" description="Zinc finger PHD-type" evidence="5">
    <location>
        <begin position="474"/>
        <end position="526"/>
    </location>
</feature>
<feature type="compositionally biased region" description="Basic residues" evidence="4">
    <location>
        <begin position="200"/>
        <end position="228"/>
    </location>
</feature>
<evidence type="ECO:0000256" key="2">
    <source>
        <dbReference type="ARBA" id="ARBA00022771"/>
    </source>
</evidence>
<dbReference type="PANTHER" id="PTHR14296:SF3">
    <property type="entry name" value="DIKAR, ISOFORM F"/>
    <property type="match status" value="1"/>
</dbReference>
<name>A0A4V6DTX3_9PEZI</name>
<accession>A0A4V6DTX3</accession>
<dbReference type="InterPro" id="IPR013083">
    <property type="entry name" value="Znf_RING/FYVE/PHD"/>
</dbReference>
<feature type="compositionally biased region" description="Pro residues" evidence="4">
    <location>
        <begin position="614"/>
        <end position="628"/>
    </location>
</feature>
<comment type="caution">
    <text evidence="6">The sequence shown here is derived from an EMBL/GenBank/DDBJ whole genome shotgun (WGS) entry which is preliminary data.</text>
</comment>
<feature type="compositionally biased region" description="Basic and acidic residues" evidence="4">
    <location>
        <begin position="433"/>
        <end position="462"/>
    </location>
</feature>
<feature type="compositionally biased region" description="Pro residues" evidence="4">
    <location>
        <begin position="704"/>
        <end position="719"/>
    </location>
</feature>
<keyword evidence="2" id="KW-0863">Zinc-finger</keyword>
<evidence type="ECO:0000256" key="3">
    <source>
        <dbReference type="ARBA" id="ARBA00022833"/>
    </source>
</evidence>
<reference evidence="6 7" key="1">
    <citation type="submission" date="2018-02" db="EMBL/GenBank/DDBJ databases">
        <title>Draft genome sequences of Elsinoe sp., causing black scab on jojoba.</title>
        <authorList>
            <person name="Stodart B."/>
            <person name="Jeffress S."/>
            <person name="Ash G."/>
            <person name="Arun Chinnappa K."/>
        </authorList>
    </citation>
    <scope>NUCLEOTIDE SEQUENCE [LARGE SCALE GENOMIC DNA]</scope>
    <source>
        <strain evidence="6 7">Hillstone_2</strain>
    </source>
</reference>
<feature type="region of interest" description="Disordered" evidence="4">
    <location>
        <begin position="334"/>
        <end position="417"/>
    </location>
</feature>
<sequence length="966" mass="107066">MPRKRARDESELDLSLSQDEKPKDEGMLRRLRDMWQFANFMQYLNIFRKAVKVEEFNIDEFEEMCLNTEKQGKLADIGLALLKYVSSHRGLTPQIFDEYTRRQYTAKAPERNPFGDEEEPLKFAELDIFTKIKVLQQLSVWTLGNADRIRSVMEETDAGQLLWRIEPFGWDADDRTYFVLDDDRLYRRTDVPIPPTPTKPKAKPKPKGKSKPKSKPRSKPTRSSKRIKLSTPEAESEDEAEQEDETEVNGDDTAQADAPQPREDDGFGGMKWECVAVTMDEYQDFLESIRRSRDSNEKTLHKQIVNNVIPILEERAEDRRRELLKKQRDWENEQKLMTAKRSSRIAGKMEKQKEEEEVRAAEAKRRADLEMAHKEQQKQQKMEEASYHINVPSTPVTDNSQDRNSRMQTREQRLKEREVKRILHEEELAKLEERKARGEDDESRHSSRNLENEMERRQRELDELKEEEDNWVFDCSGCGLYGENIDDGTHSIACERCNIWQHSKCNGVKEADAEREDFHFICSDCKRREEDAKKPKIPPLKLGRIGASSSPQTDKSESRPASSGVNGLGPTPGGRIVEGVSIIKRQPSATHSPQSARVLNLDNGPSLSPHGQLPGPPGYHPHGPPPTGTPQAAWQGAALPPPTAQSAPVHPHAQNGQNGDRAQEGSSHYQIHQQAHASALANSGLHHNSPGPQVNGYSITQAPMFPPPQQQQYRQPPPQSSYMNTFSTHRPSSSASNGVTPSPVKKRATPSPSAPRHVDRNSPFSAQRPSGQSPYHQLSPPPHSAQQQRLAGQSPVKQVSPSPPPPYRYQAPLQSSPSMPPPMAALQSSPSLPPLAATPAAQIAPPASSPAASLLRATPQAASSPIPPVGDGPVIPQKHDTARPPSRDHVSETPVFPPATALSPSRTQDGKGMGTQAGEGGLGTGNVPVKKIPESPVPHAAQPVEGVHAVVPGEAAGEGGESNGHA</sequence>
<keyword evidence="1" id="KW-0479">Metal-binding</keyword>
<feature type="compositionally biased region" description="Polar residues" evidence="4">
    <location>
        <begin position="720"/>
        <end position="740"/>
    </location>
</feature>
<gene>
    <name evidence="6" type="ORF">C1H76_5440</name>
</gene>
<feature type="compositionally biased region" description="Basic and acidic residues" evidence="4">
    <location>
        <begin position="877"/>
        <end position="891"/>
    </location>
</feature>
<evidence type="ECO:0000256" key="1">
    <source>
        <dbReference type="ARBA" id="ARBA00022723"/>
    </source>
</evidence>
<feature type="compositionally biased region" description="Polar residues" evidence="4">
    <location>
        <begin position="654"/>
        <end position="676"/>
    </location>
</feature>
<feature type="compositionally biased region" description="Polar residues" evidence="4">
    <location>
        <begin position="762"/>
        <end position="776"/>
    </location>
</feature>
<dbReference type="SMART" id="SM00249">
    <property type="entry name" value="PHD"/>
    <property type="match status" value="1"/>
</dbReference>
<dbReference type="PROSITE" id="PS01359">
    <property type="entry name" value="ZF_PHD_1"/>
    <property type="match status" value="1"/>
</dbReference>
<feature type="compositionally biased region" description="Low complexity" evidence="4">
    <location>
        <begin position="824"/>
        <end position="859"/>
    </location>
</feature>
<keyword evidence="3" id="KW-0862">Zinc</keyword>
<feature type="compositionally biased region" description="Polar residues" evidence="4">
    <location>
        <begin position="690"/>
        <end position="700"/>
    </location>
</feature>
<feature type="region of interest" description="Disordered" evidence="4">
    <location>
        <begin position="532"/>
        <end position="940"/>
    </location>
</feature>
<dbReference type="InterPro" id="IPR019786">
    <property type="entry name" value="Zinc_finger_PHD-type_CS"/>
</dbReference>
<organism evidence="6 7">
    <name type="scientific">Elsinoe australis</name>
    <dbReference type="NCBI Taxonomy" id="40998"/>
    <lineage>
        <taxon>Eukaryota</taxon>
        <taxon>Fungi</taxon>
        <taxon>Dikarya</taxon>
        <taxon>Ascomycota</taxon>
        <taxon>Pezizomycotina</taxon>
        <taxon>Dothideomycetes</taxon>
        <taxon>Dothideomycetidae</taxon>
        <taxon>Myriangiales</taxon>
        <taxon>Elsinoaceae</taxon>
        <taxon>Elsinoe</taxon>
    </lineage>
</organism>
<dbReference type="GO" id="GO:0008270">
    <property type="term" value="F:zinc ion binding"/>
    <property type="evidence" value="ECO:0007669"/>
    <property type="project" value="UniProtKB-KW"/>
</dbReference>
<dbReference type="Proteomes" id="UP000308133">
    <property type="component" value="Unassembled WGS sequence"/>
</dbReference>
<feature type="compositionally biased region" description="Gly residues" evidence="4">
    <location>
        <begin position="911"/>
        <end position="924"/>
    </location>
</feature>
<dbReference type="GO" id="GO:0031213">
    <property type="term" value="C:RSF complex"/>
    <property type="evidence" value="ECO:0007669"/>
    <property type="project" value="InterPro"/>
</dbReference>
<evidence type="ECO:0000313" key="6">
    <source>
        <dbReference type="EMBL" id="TKX22332.1"/>
    </source>
</evidence>
<dbReference type="GO" id="GO:0006355">
    <property type="term" value="P:regulation of DNA-templated transcription"/>
    <property type="evidence" value="ECO:0007669"/>
    <property type="project" value="InterPro"/>
</dbReference>
<dbReference type="InterPro" id="IPR028938">
    <property type="entry name" value="Rsf1-like"/>
</dbReference>
<proteinExistence type="predicted"/>
<feature type="compositionally biased region" description="Basic and acidic residues" evidence="4">
    <location>
        <begin position="347"/>
        <end position="386"/>
    </location>
</feature>
<dbReference type="InterPro" id="IPR001965">
    <property type="entry name" value="Znf_PHD"/>
</dbReference>
<protein>
    <recommendedName>
        <fullName evidence="5">Zinc finger PHD-type domain-containing protein</fullName>
    </recommendedName>
</protein>
<dbReference type="AlphaFoldDB" id="A0A4V6DTX3"/>
<evidence type="ECO:0000313" key="7">
    <source>
        <dbReference type="Proteomes" id="UP000308133"/>
    </source>
</evidence>
<feature type="region of interest" description="Disordered" evidence="4">
    <location>
        <begin position="433"/>
        <end position="463"/>
    </location>
</feature>
<dbReference type="InterPro" id="IPR011011">
    <property type="entry name" value="Znf_FYVE_PHD"/>
</dbReference>
<feature type="region of interest" description="Disordered" evidence="4">
    <location>
        <begin position="188"/>
        <end position="268"/>
    </location>
</feature>
<dbReference type="PANTHER" id="PTHR14296">
    <property type="entry name" value="REMODELING AND SPACING FACTOR 1"/>
    <property type="match status" value="1"/>
</dbReference>
<dbReference type="Gene3D" id="3.30.40.10">
    <property type="entry name" value="Zinc/RING finger domain, C3HC4 (zinc finger)"/>
    <property type="match status" value="1"/>
</dbReference>
<evidence type="ECO:0000256" key="4">
    <source>
        <dbReference type="SAM" id="MobiDB-lite"/>
    </source>
</evidence>
<feature type="compositionally biased region" description="Polar residues" evidence="4">
    <location>
        <begin position="587"/>
        <end position="597"/>
    </location>
</feature>
<feature type="compositionally biased region" description="Acidic residues" evidence="4">
    <location>
        <begin position="234"/>
        <end position="250"/>
    </location>
</feature>
<dbReference type="EMBL" id="PTQR01000067">
    <property type="protein sequence ID" value="TKX22332.1"/>
    <property type="molecule type" value="Genomic_DNA"/>
</dbReference>
<dbReference type="SUPFAM" id="SSF57903">
    <property type="entry name" value="FYVE/PHD zinc finger"/>
    <property type="match status" value="1"/>
</dbReference>
<evidence type="ECO:0000259" key="5">
    <source>
        <dbReference type="SMART" id="SM00249"/>
    </source>
</evidence>
<feature type="compositionally biased region" description="Basic and acidic residues" evidence="4">
    <location>
        <begin position="400"/>
        <end position="417"/>
    </location>
</feature>
<feature type="compositionally biased region" description="Polar residues" evidence="4">
    <location>
        <begin position="547"/>
        <end position="565"/>
    </location>
</feature>